<feature type="region of interest" description="Disordered" evidence="1">
    <location>
        <begin position="123"/>
        <end position="157"/>
    </location>
</feature>
<dbReference type="AlphaFoldDB" id="A0A4Y2S9Y0"/>
<dbReference type="EMBL" id="BGPR01020215">
    <property type="protein sequence ID" value="GBN84070.1"/>
    <property type="molecule type" value="Genomic_DNA"/>
</dbReference>
<dbReference type="Proteomes" id="UP000499080">
    <property type="component" value="Unassembled WGS sequence"/>
</dbReference>
<evidence type="ECO:0000313" key="3">
    <source>
        <dbReference type="Proteomes" id="UP000499080"/>
    </source>
</evidence>
<feature type="compositionally biased region" description="Polar residues" evidence="1">
    <location>
        <begin position="148"/>
        <end position="157"/>
    </location>
</feature>
<feature type="compositionally biased region" description="Polar residues" evidence="1">
    <location>
        <begin position="123"/>
        <end position="135"/>
    </location>
</feature>
<gene>
    <name evidence="2" type="ORF">AVEN_96835_1</name>
</gene>
<sequence>MSSEDNDNLNMSARKQELSLTLTPTPFKSIFLDETPTPTRFLNALENEIYQELGSDNPFDATFRRANSRGGAHSLNIPESSSLIASLPDSEVLNTPSITLPSEPDTPLILKKCFSQKKENETSCQAANENNTDTLPFSPEEKDLGDVTTRTTSDNDLSIEDSNFATLDPNRFINKPTETLKTSSGKTTVVQTPVITSTGNFSTVKPNGAGVPTAVVVTRPTNIIRNLAPAQPVVTEKTNQVKVAEQPQAVVQ</sequence>
<dbReference type="OrthoDB" id="295274at2759"/>
<evidence type="ECO:0000256" key="1">
    <source>
        <dbReference type="SAM" id="MobiDB-lite"/>
    </source>
</evidence>
<proteinExistence type="predicted"/>
<evidence type="ECO:0000313" key="2">
    <source>
        <dbReference type="EMBL" id="GBN84070.1"/>
    </source>
</evidence>
<comment type="caution">
    <text evidence="2">The sequence shown here is derived from an EMBL/GenBank/DDBJ whole genome shotgun (WGS) entry which is preliminary data.</text>
</comment>
<accession>A0A4Y2S9Y0</accession>
<organism evidence="2 3">
    <name type="scientific">Araneus ventricosus</name>
    <name type="common">Orbweaver spider</name>
    <name type="synonym">Epeira ventricosa</name>
    <dbReference type="NCBI Taxonomy" id="182803"/>
    <lineage>
        <taxon>Eukaryota</taxon>
        <taxon>Metazoa</taxon>
        <taxon>Ecdysozoa</taxon>
        <taxon>Arthropoda</taxon>
        <taxon>Chelicerata</taxon>
        <taxon>Arachnida</taxon>
        <taxon>Araneae</taxon>
        <taxon>Araneomorphae</taxon>
        <taxon>Entelegynae</taxon>
        <taxon>Araneoidea</taxon>
        <taxon>Araneidae</taxon>
        <taxon>Araneus</taxon>
    </lineage>
</organism>
<keyword evidence="3" id="KW-1185">Reference proteome</keyword>
<name>A0A4Y2S9Y0_ARAVE</name>
<protein>
    <submittedName>
        <fullName evidence="2">Uncharacterized protein</fullName>
    </submittedName>
</protein>
<feature type="non-terminal residue" evidence="2">
    <location>
        <position position="252"/>
    </location>
</feature>
<reference evidence="2 3" key="1">
    <citation type="journal article" date="2019" name="Sci. Rep.">
        <title>Orb-weaving spider Araneus ventricosus genome elucidates the spidroin gene catalogue.</title>
        <authorList>
            <person name="Kono N."/>
            <person name="Nakamura H."/>
            <person name="Ohtoshi R."/>
            <person name="Moran D.A.P."/>
            <person name="Shinohara A."/>
            <person name="Yoshida Y."/>
            <person name="Fujiwara M."/>
            <person name="Mori M."/>
            <person name="Tomita M."/>
            <person name="Arakawa K."/>
        </authorList>
    </citation>
    <scope>NUCLEOTIDE SEQUENCE [LARGE SCALE GENOMIC DNA]</scope>
</reference>